<dbReference type="InterPro" id="IPR036527">
    <property type="entry name" value="SCP2_sterol-bd_dom_sf"/>
</dbReference>
<name>A0A1H0EJL4_9RHOB</name>
<evidence type="ECO:0000313" key="3">
    <source>
        <dbReference type="Proteomes" id="UP000324252"/>
    </source>
</evidence>
<dbReference type="AlphaFoldDB" id="A0A1H0EJL4"/>
<dbReference type="OrthoDB" id="9809312at2"/>
<sequence>MLNDIAERINEGLAGQGFDGSLKFDCGKDGVLVLADNRASTTDRETDCTIRLSAENLKALLSGKLNPMTGVMMGKLKVSGNPAVAMKLGSLLK</sequence>
<evidence type="ECO:0000259" key="1">
    <source>
        <dbReference type="Pfam" id="PF02036"/>
    </source>
</evidence>
<keyword evidence="3" id="KW-1185">Reference proteome</keyword>
<feature type="domain" description="SCP2" evidence="1">
    <location>
        <begin position="18"/>
        <end position="93"/>
    </location>
</feature>
<dbReference type="Proteomes" id="UP000324252">
    <property type="component" value="Unassembled WGS sequence"/>
</dbReference>
<protein>
    <submittedName>
        <fullName evidence="2">Sterol carrier protein</fullName>
    </submittedName>
</protein>
<dbReference type="RefSeq" id="WP_149787347.1">
    <property type="nucleotide sequence ID" value="NZ_FNIO01000002.1"/>
</dbReference>
<proteinExistence type="predicted"/>
<gene>
    <name evidence="2" type="ORF">SAMN05444142_10656</name>
</gene>
<organism evidence="2 3">
    <name type="scientific">Lutimaribacter pacificus</name>
    <dbReference type="NCBI Taxonomy" id="391948"/>
    <lineage>
        <taxon>Bacteria</taxon>
        <taxon>Pseudomonadati</taxon>
        <taxon>Pseudomonadota</taxon>
        <taxon>Alphaproteobacteria</taxon>
        <taxon>Rhodobacterales</taxon>
        <taxon>Roseobacteraceae</taxon>
        <taxon>Lutimaribacter</taxon>
    </lineage>
</organism>
<dbReference type="Gene3D" id="3.30.1050.10">
    <property type="entry name" value="SCP2 sterol-binding domain"/>
    <property type="match status" value="1"/>
</dbReference>
<reference evidence="2 3" key="1">
    <citation type="submission" date="2016-11" db="EMBL/GenBank/DDBJ databases">
        <authorList>
            <person name="Varghese N."/>
            <person name="Submissions S."/>
        </authorList>
    </citation>
    <scope>NUCLEOTIDE SEQUENCE [LARGE SCALE GENOMIC DNA]</scope>
    <source>
        <strain evidence="2 3">DSM 29620</strain>
    </source>
</reference>
<accession>A0A1H0EJL4</accession>
<dbReference type="InterPro" id="IPR003033">
    <property type="entry name" value="SCP2_sterol-bd_dom"/>
</dbReference>
<evidence type="ECO:0000313" key="2">
    <source>
        <dbReference type="EMBL" id="SHK52380.1"/>
    </source>
</evidence>
<dbReference type="EMBL" id="FQZZ01000006">
    <property type="protein sequence ID" value="SHK52380.1"/>
    <property type="molecule type" value="Genomic_DNA"/>
</dbReference>
<dbReference type="Pfam" id="PF02036">
    <property type="entry name" value="SCP2"/>
    <property type="match status" value="1"/>
</dbReference>
<dbReference type="SUPFAM" id="SSF55718">
    <property type="entry name" value="SCP-like"/>
    <property type="match status" value="1"/>
</dbReference>